<dbReference type="SUPFAM" id="SSF46689">
    <property type="entry name" value="Homeodomain-like"/>
    <property type="match status" value="1"/>
</dbReference>
<dbReference type="PROSITE" id="PS51071">
    <property type="entry name" value="HTH_RPIR"/>
    <property type="match status" value="1"/>
</dbReference>
<dbReference type="Proteomes" id="UP000067689">
    <property type="component" value="Chromosome"/>
</dbReference>
<dbReference type="SUPFAM" id="SSF53697">
    <property type="entry name" value="SIS domain"/>
    <property type="match status" value="1"/>
</dbReference>
<dbReference type="EMBL" id="CP011502">
    <property type="protein sequence ID" value="ALX03301.1"/>
    <property type="molecule type" value="Genomic_DNA"/>
</dbReference>
<proteinExistence type="predicted"/>
<dbReference type="AlphaFoldDB" id="A0A0U4CCZ1"/>
<protein>
    <recommendedName>
        <fullName evidence="5">RpiR family transcriptional regulator</fullName>
    </recommendedName>
</protein>
<organism evidence="3 4">
    <name type="scientific">Aeromicrobium erythreum</name>
    <dbReference type="NCBI Taxonomy" id="2041"/>
    <lineage>
        <taxon>Bacteria</taxon>
        <taxon>Bacillati</taxon>
        <taxon>Actinomycetota</taxon>
        <taxon>Actinomycetes</taxon>
        <taxon>Propionibacteriales</taxon>
        <taxon>Nocardioidaceae</taxon>
        <taxon>Aeromicrobium</taxon>
    </lineage>
</organism>
<dbReference type="PATRIC" id="fig|2041.4.peg.120"/>
<dbReference type="PROSITE" id="PS51464">
    <property type="entry name" value="SIS"/>
    <property type="match status" value="1"/>
</dbReference>
<keyword evidence="4" id="KW-1185">Reference proteome</keyword>
<dbReference type="InterPro" id="IPR001347">
    <property type="entry name" value="SIS_dom"/>
</dbReference>
<accession>A0A0U4CCZ1</accession>
<reference evidence="3 4" key="1">
    <citation type="journal article" date="1991" name="Int. J. Syst. Bacteriol.">
        <title>Description of the erythromycin-producing bacterium Arthrobacter sp. strain NRRL B-3381 as Aeromicrobium erythreum gen. nov., sp. nov.</title>
        <authorList>
            <person name="Miller E.S."/>
            <person name="Woese C.R."/>
            <person name="Brenner S."/>
        </authorList>
    </citation>
    <scope>NUCLEOTIDE SEQUENCE [LARGE SCALE GENOMIC DNA]</scope>
    <source>
        <strain evidence="3 4">AR18</strain>
    </source>
</reference>
<dbReference type="GO" id="GO:0097367">
    <property type="term" value="F:carbohydrate derivative binding"/>
    <property type="evidence" value="ECO:0007669"/>
    <property type="project" value="InterPro"/>
</dbReference>
<dbReference type="GO" id="GO:0003677">
    <property type="term" value="F:DNA binding"/>
    <property type="evidence" value="ECO:0007669"/>
    <property type="project" value="InterPro"/>
</dbReference>
<dbReference type="Pfam" id="PF01418">
    <property type="entry name" value="HTH_6"/>
    <property type="match status" value="1"/>
</dbReference>
<dbReference type="InterPro" id="IPR009057">
    <property type="entry name" value="Homeodomain-like_sf"/>
</dbReference>
<dbReference type="STRING" id="2041.AERYTH_00590"/>
<evidence type="ECO:0000259" key="2">
    <source>
        <dbReference type="PROSITE" id="PS51464"/>
    </source>
</evidence>
<dbReference type="InterPro" id="IPR036388">
    <property type="entry name" value="WH-like_DNA-bd_sf"/>
</dbReference>
<dbReference type="PANTHER" id="PTHR30514">
    <property type="entry name" value="GLUCOKINASE"/>
    <property type="match status" value="1"/>
</dbReference>
<dbReference type="InterPro" id="IPR000281">
    <property type="entry name" value="HTH_RpiR"/>
</dbReference>
<evidence type="ECO:0008006" key="5">
    <source>
        <dbReference type="Google" id="ProtNLM"/>
    </source>
</evidence>
<feature type="domain" description="HTH rpiR-type" evidence="1">
    <location>
        <begin position="17"/>
        <end position="93"/>
    </location>
</feature>
<dbReference type="KEGG" id="aer:AERYTH_00590"/>
<dbReference type="InterPro" id="IPR047640">
    <property type="entry name" value="RpiR-like"/>
</dbReference>
<evidence type="ECO:0000313" key="3">
    <source>
        <dbReference type="EMBL" id="ALX03301.1"/>
    </source>
</evidence>
<dbReference type="RefSeq" id="WP_067853225.1">
    <property type="nucleotide sequence ID" value="NZ_CP011502.1"/>
</dbReference>
<dbReference type="GO" id="GO:0003700">
    <property type="term" value="F:DNA-binding transcription factor activity"/>
    <property type="evidence" value="ECO:0007669"/>
    <property type="project" value="InterPro"/>
</dbReference>
<name>A0A0U4CCZ1_9ACTN</name>
<dbReference type="Gene3D" id="1.10.10.10">
    <property type="entry name" value="Winged helix-like DNA-binding domain superfamily/Winged helix DNA-binding domain"/>
    <property type="match status" value="1"/>
</dbReference>
<dbReference type="Gene3D" id="3.40.50.10490">
    <property type="entry name" value="Glucose-6-phosphate isomerase like protein, domain 1"/>
    <property type="match status" value="1"/>
</dbReference>
<feature type="domain" description="SIS" evidence="2">
    <location>
        <begin position="129"/>
        <end position="266"/>
    </location>
</feature>
<dbReference type="OrthoDB" id="3237351at2"/>
<evidence type="ECO:0000259" key="1">
    <source>
        <dbReference type="PROSITE" id="PS51071"/>
    </source>
</evidence>
<evidence type="ECO:0000313" key="4">
    <source>
        <dbReference type="Proteomes" id="UP000067689"/>
    </source>
</evidence>
<dbReference type="PANTHER" id="PTHR30514:SF18">
    <property type="entry name" value="RPIR-FAMILY TRANSCRIPTIONAL REGULATOR"/>
    <property type="match status" value="1"/>
</dbReference>
<sequence>MSTTALDPSGAPREEARPIEVRITEKYADLAPQERRAADVLLEHLHDLAMYRASELADLAGVSKATMSRLFRRLDYEDFTQVRDQLLVLRNAGLPVPVGAPPSVARHLETEVEHLHRVLTAAEGAIEQAAALLAGAATVTVVGMRNSYPVALHLTQQLTQARTGVGVAPSPGQSLSDEVVGLGADDVVVVVAFRRRPPEIAALLDLVRSQGARVVLMADPSGRRLASPGDVWIECGASTQAAFDSYAAAMSVVAALSSRVLDALGPAAGQRVAAIAAAYRALGEIED</sequence>
<dbReference type="InterPro" id="IPR046348">
    <property type="entry name" value="SIS_dom_sf"/>
</dbReference>
<gene>
    <name evidence="3" type="ORF">AERYTH_00590</name>
</gene>
<dbReference type="Pfam" id="PF01380">
    <property type="entry name" value="SIS"/>
    <property type="match status" value="1"/>
</dbReference>
<dbReference type="GO" id="GO:1901135">
    <property type="term" value="P:carbohydrate derivative metabolic process"/>
    <property type="evidence" value="ECO:0007669"/>
    <property type="project" value="InterPro"/>
</dbReference>